<evidence type="ECO:0000313" key="3">
    <source>
        <dbReference type="Proteomes" id="UP000859505"/>
    </source>
</evidence>
<feature type="domain" description="Glycosyl transferase family 25" evidence="1">
    <location>
        <begin position="1"/>
        <end position="184"/>
    </location>
</feature>
<dbReference type="CDD" id="cd06532">
    <property type="entry name" value="Glyco_transf_25"/>
    <property type="match status" value="1"/>
</dbReference>
<evidence type="ECO:0000259" key="1">
    <source>
        <dbReference type="Pfam" id="PF01755"/>
    </source>
</evidence>
<dbReference type="InterPro" id="IPR002654">
    <property type="entry name" value="Glyco_trans_25"/>
</dbReference>
<dbReference type="AlphaFoldDB" id="A0AAD3U907"/>
<dbReference type="Pfam" id="PF01755">
    <property type="entry name" value="Glyco_transf_25"/>
    <property type="match status" value="1"/>
</dbReference>
<dbReference type="EMBL" id="DACTUL010000006">
    <property type="protein sequence ID" value="HAT6343391.1"/>
    <property type="molecule type" value="Genomic_DNA"/>
</dbReference>
<accession>A0AAD3U907</accession>
<comment type="caution">
    <text evidence="2">The sequence shown here is derived from an EMBL/GenBank/DDBJ whole genome shotgun (WGS) entry which is preliminary data.</text>
</comment>
<proteinExistence type="predicted"/>
<sequence>MIPIFVISLVRSQERRSFIKQHLDSRAIAFSFFDAVDGKAISEDELKRVDFPLAKQFCGHDLSLGEVGCAMSHIRIYEMMIAKNIERCVVLEDDIYLHSYFKSIVSKAISACQSDIIFLHHGKVKSWPWMKNMPEGYRLAKYISPSRNSKRGIISTAGYILTLSGAKKLLSKAYPIRMPSDYLTGRLQLNGLTASGVEPCCMDVGLFDTTIDDRNYGPHVTNDEVR</sequence>
<dbReference type="Proteomes" id="UP000859505">
    <property type="component" value="Unassembled WGS sequence"/>
</dbReference>
<protein>
    <submittedName>
        <fullName evidence="2">Glycosyltransferase family 25 protein</fullName>
    </submittedName>
</protein>
<reference evidence="2" key="2">
    <citation type="submission" date="2020-01" db="EMBL/GenBank/DDBJ databases">
        <authorList>
            <consortium name="NCBI Pathogen Detection Project"/>
        </authorList>
    </citation>
    <scope>NUCLEOTIDE SEQUENCE</scope>
    <source>
        <strain evidence="2">OLC2673_Aeromonas</strain>
    </source>
</reference>
<name>A0AAD3U907_AERHY</name>
<reference evidence="2" key="1">
    <citation type="journal article" date="2018" name="Genome Biol.">
        <title>SKESA: strategic k-mer extension for scrupulous assemblies.</title>
        <authorList>
            <person name="Souvorov A."/>
            <person name="Agarwala R."/>
            <person name="Lipman D.J."/>
        </authorList>
    </citation>
    <scope>NUCLEOTIDE SEQUENCE</scope>
    <source>
        <strain evidence="2">OLC2673_Aeromonas</strain>
    </source>
</reference>
<dbReference type="RefSeq" id="WP_408790800.1">
    <property type="nucleotide sequence ID" value="NZ_JBGWTT010000008.1"/>
</dbReference>
<evidence type="ECO:0000313" key="2">
    <source>
        <dbReference type="EMBL" id="HAT6343391.1"/>
    </source>
</evidence>
<organism evidence="2 3">
    <name type="scientific">Aeromonas hydrophila</name>
    <dbReference type="NCBI Taxonomy" id="644"/>
    <lineage>
        <taxon>Bacteria</taxon>
        <taxon>Pseudomonadati</taxon>
        <taxon>Pseudomonadota</taxon>
        <taxon>Gammaproteobacteria</taxon>
        <taxon>Aeromonadales</taxon>
        <taxon>Aeromonadaceae</taxon>
        <taxon>Aeromonas</taxon>
    </lineage>
</organism>
<gene>
    <name evidence="2" type="ORF">JAJ28_001099</name>
</gene>